<dbReference type="Gene3D" id="2.60.120.260">
    <property type="entry name" value="Galactose-binding domain-like"/>
    <property type="match status" value="1"/>
</dbReference>
<dbReference type="Gene3D" id="3.40.50.1820">
    <property type="entry name" value="alpha/beta hydrolase"/>
    <property type="match status" value="1"/>
</dbReference>
<evidence type="ECO:0000313" key="5">
    <source>
        <dbReference type="Proteomes" id="UP000663193"/>
    </source>
</evidence>
<feature type="compositionally biased region" description="Low complexity" evidence="2">
    <location>
        <begin position="379"/>
        <end position="389"/>
    </location>
</feature>
<name>A0A7U2F1S7_PHANO</name>
<dbReference type="OrthoDB" id="416441at2759"/>
<evidence type="ECO:0000256" key="2">
    <source>
        <dbReference type="SAM" id="MobiDB-lite"/>
    </source>
</evidence>
<reference evidence="5" key="1">
    <citation type="journal article" date="2021" name="BMC Genomics">
        <title>Chromosome-level genome assembly and manually-curated proteome of model necrotroph Parastagonospora nodorum Sn15 reveals a genome-wide trove of candidate effector homologs, and redundancy of virulence-related functions within an accessory chromosome.</title>
        <authorList>
            <person name="Bertazzoni S."/>
            <person name="Jones D.A.B."/>
            <person name="Phan H.T."/>
            <person name="Tan K.-C."/>
            <person name="Hane J.K."/>
        </authorList>
    </citation>
    <scope>NUCLEOTIDE SEQUENCE [LARGE SCALE GENOMIC DNA]</scope>
    <source>
        <strain evidence="5">SN15 / ATCC MYA-4574 / FGSC 10173)</strain>
    </source>
</reference>
<dbReference type="InterPro" id="IPR050585">
    <property type="entry name" value="Xaa-Pro_dipeptidyl-ppase/CocE"/>
</dbReference>
<dbReference type="Gene3D" id="1.10.3020.10">
    <property type="entry name" value="alpha-amino acid ester hydrolase ( Helical cap domain)"/>
    <property type="match status" value="1"/>
</dbReference>
<proteinExistence type="predicted"/>
<keyword evidence="1" id="KW-0378">Hydrolase</keyword>
<protein>
    <recommendedName>
        <fullName evidence="3">Xaa-Pro dipeptidyl-peptidase C-terminal domain-containing protein</fullName>
    </recommendedName>
</protein>
<sequence>MASDIQTQPRSRGILGQAIEPLLSWFLGLPAERCNFTTQALSIPISDGLSRIELRADLFRPLLDKPLGTVLVRSPYGRGIPIAVPPRQLAARGYQVLMVSCRGTFGSAGEFDAFRTEVQDGKGVVEWMRKQPWYTGTFATIGGSYIGYVQWALLYDPPKDMVAAVPGVAPHDFAQPIWGTGALDLDIVRWADMIVHQEDSFSLWETLGKTRTRRLETLFEGTTPLASNIQAHLEGKFPWMDKVLTKPDLSDPFYEPMKLGRALSQAQIPTLIIAGWHDLFVEQSIEQYLGLKEQGCKVALTVGPWSHTKSVVATEMIRHGFDWIEEHLGNRAEAKRTAAVQYYVTGAQAWKSVSDFPPRTESITFYLHDGGELAEKPLSTSSGSSTFTFDPRNPTPEIGGNALLTGGRVNDTALAKRSDVLVFDTAPLEEDTEICGKPAIQLAHSTSSPYVDVFVRVSEVDAKGRSHNITETYKRLDPKRADDEELKLALNFCAHRFLKGTKIRVVIAGGNFPQYAKNHGVENSDLNGTEMIAVDHTIHHSESRISNIVFPVVRVPE</sequence>
<gene>
    <name evidence="4" type="ORF">JI435_140250</name>
</gene>
<dbReference type="InterPro" id="IPR029058">
    <property type="entry name" value="AB_hydrolase_fold"/>
</dbReference>
<dbReference type="PANTHER" id="PTHR43056">
    <property type="entry name" value="PEPTIDASE S9 PROLYL OLIGOPEPTIDASE"/>
    <property type="match status" value="1"/>
</dbReference>
<dbReference type="Proteomes" id="UP000663193">
    <property type="component" value="Chromosome 7"/>
</dbReference>
<dbReference type="InterPro" id="IPR008979">
    <property type="entry name" value="Galactose-bd-like_sf"/>
</dbReference>
<dbReference type="SUPFAM" id="SSF49785">
    <property type="entry name" value="Galactose-binding domain-like"/>
    <property type="match status" value="1"/>
</dbReference>
<dbReference type="InterPro" id="IPR005674">
    <property type="entry name" value="CocE/Ser_esterase"/>
</dbReference>
<feature type="region of interest" description="Disordered" evidence="2">
    <location>
        <begin position="377"/>
        <end position="398"/>
    </location>
</feature>
<dbReference type="PANTHER" id="PTHR43056:SF10">
    <property type="entry name" value="COCE_NOND FAMILY, PUTATIVE (AFU_ORTHOLOGUE AFUA_7G00600)-RELATED"/>
    <property type="match status" value="1"/>
</dbReference>
<dbReference type="InterPro" id="IPR013736">
    <property type="entry name" value="Xaa-Pro_dipept_C"/>
</dbReference>
<feature type="domain" description="Xaa-Pro dipeptidyl-peptidase C-terminal" evidence="3">
    <location>
        <begin position="321"/>
        <end position="549"/>
    </location>
</feature>
<dbReference type="Pfam" id="PF02129">
    <property type="entry name" value="Peptidase_S15"/>
    <property type="match status" value="1"/>
</dbReference>
<evidence type="ECO:0000259" key="3">
    <source>
        <dbReference type="SMART" id="SM00939"/>
    </source>
</evidence>
<dbReference type="OMA" id="DVRGRWM"/>
<accession>A0A7U2F1S7</accession>
<dbReference type="GO" id="GO:0008239">
    <property type="term" value="F:dipeptidyl-peptidase activity"/>
    <property type="evidence" value="ECO:0007669"/>
    <property type="project" value="InterPro"/>
</dbReference>
<evidence type="ECO:0000313" key="4">
    <source>
        <dbReference type="EMBL" id="QRC97088.1"/>
    </source>
</evidence>
<evidence type="ECO:0000256" key="1">
    <source>
        <dbReference type="ARBA" id="ARBA00022801"/>
    </source>
</evidence>
<dbReference type="Pfam" id="PF08530">
    <property type="entry name" value="PepX_C"/>
    <property type="match status" value="1"/>
</dbReference>
<dbReference type="EMBL" id="CP069029">
    <property type="protein sequence ID" value="QRC97088.1"/>
    <property type="molecule type" value="Genomic_DNA"/>
</dbReference>
<dbReference type="VEuPathDB" id="FungiDB:JI435_140250"/>
<organism evidence="4 5">
    <name type="scientific">Phaeosphaeria nodorum (strain SN15 / ATCC MYA-4574 / FGSC 10173)</name>
    <name type="common">Glume blotch fungus</name>
    <name type="synonym">Parastagonospora nodorum</name>
    <dbReference type="NCBI Taxonomy" id="321614"/>
    <lineage>
        <taxon>Eukaryota</taxon>
        <taxon>Fungi</taxon>
        <taxon>Dikarya</taxon>
        <taxon>Ascomycota</taxon>
        <taxon>Pezizomycotina</taxon>
        <taxon>Dothideomycetes</taxon>
        <taxon>Pleosporomycetidae</taxon>
        <taxon>Pleosporales</taxon>
        <taxon>Pleosporineae</taxon>
        <taxon>Phaeosphaeriaceae</taxon>
        <taxon>Parastagonospora</taxon>
    </lineage>
</organism>
<dbReference type="SMART" id="SM00939">
    <property type="entry name" value="PepX_C"/>
    <property type="match status" value="1"/>
</dbReference>
<dbReference type="AlphaFoldDB" id="A0A7U2F1S7"/>
<keyword evidence="5" id="KW-1185">Reference proteome</keyword>
<dbReference type="SUPFAM" id="SSF53474">
    <property type="entry name" value="alpha/beta-Hydrolases"/>
    <property type="match status" value="1"/>
</dbReference>
<dbReference type="NCBIfam" id="TIGR00976">
    <property type="entry name" value="CocE_NonD"/>
    <property type="match status" value="1"/>
</dbReference>
<dbReference type="InterPro" id="IPR000383">
    <property type="entry name" value="Xaa-Pro-like_dom"/>
</dbReference>